<reference evidence="3" key="1">
    <citation type="journal article" date="2019" name="Int. J. Syst. Evol. Microbiol.">
        <title>The Global Catalogue of Microorganisms (GCM) 10K type strain sequencing project: providing services to taxonomists for standard genome sequencing and annotation.</title>
        <authorList>
            <consortium name="The Broad Institute Genomics Platform"/>
            <consortium name="The Broad Institute Genome Sequencing Center for Infectious Disease"/>
            <person name="Wu L."/>
            <person name="Ma J."/>
        </authorList>
    </citation>
    <scope>NUCLEOTIDE SEQUENCE [LARGE SCALE GENOMIC DNA]</scope>
    <source>
        <strain evidence="3">JCM 18081</strain>
    </source>
</reference>
<evidence type="ECO:0000259" key="1">
    <source>
        <dbReference type="Pfam" id="PF03007"/>
    </source>
</evidence>
<gene>
    <name evidence="2" type="ORF">GCM10023220_48960</name>
</gene>
<dbReference type="Proteomes" id="UP001501265">
    <property type="component" value="Unassembled WGS sequence"/>
</dbReference>
<dbReference type="Pfam" id="PF03007">
    <property type="entry name" value="WS_DGAT_cat"/>
    <property type="match status" value="1"/>
</dbReference>
<dbReference type="EMBL" id="BAABIG010000052">
    <property type="protein sequence ID" value="GAA4811996.1"/>
    <property type="molecule type" value="Genomic_DNA"/>
</dbReference>
<proteinExistence type="predicted"/>
<sequence>MHVIRPIDRAFFGLPAEHAPVTGFFFDFLGPPPPFERWRERVSLRAGRLPVLARARPSPGARVWARRGTPLDIDAHVQQAELPRGAGSLAAAYERLRYLPLPDAGEPPWDCQLLTGRDGPPGFRVCYRVHHGLQDGVGSAHSALELLADTPVHGPRLHPPADPGLGALLRAAWYLAAPLPRLFSARAAPATAAGGDASRPCLGHRDVPLAVLRALADGYGVTVNDVCLAALSLALNAGKRAAGSAAGPARDPAGPRSVLTIMSTRRPHERHAPGNHIGARPLVLPGRAVTLDAAVAAVRRQTQAVRAEGRDAARVLLGLPWPLGPGPRLLRTLLGPRLHPLATSSITFPEAFTCFGARLEAASMFMAVGEGSPVYLSFTRTPGTVRCTVVTDTRRPGAAALPEEWERVLAGSAGRFDTA</sequence>
<dbReference type="RefSeq" id="WP_345622257.1">
    <property type="nucleotide sequence ID" value="NZ_BAABIG010000052.1"/>
</dbReference>
<comment type="caution">
    <text evidence="2">The sequence shown here is derived from an EMBL/GenBank/DDBJ whole genome shotgun (WGS) entry which is preliminary data.</text>
</comment>
<evidence type="ECO:0000313" key="2">
    <source>
        <dbReference type="EMBL" id="GAA4811996.1"/>
    </source>
</evidence>
<evidence type="ECO:0000313" key="3">
    <source>
        <dbReference type="Proteomes" id="UP001501265"/>
    </source>
</evidence>
<protein>
    <recommendedName>
        <fullName evidence="1">O-acyltransferase WSD1-like N-terminal domain-containing protein</fullName>
    </recommendedName>
</protein>
<organism evidence="2 3">
    <name type="scientific">Streptomyces ziwulingensis</name>
    <dbReference type="NCBI Taxonomy" id="1045501"/>
    <lineage>
        <taxon>Bacteria</taxon>
        <taxon>Bacillati</taxon>
        <taxon>Actinomycetota</taxon>
        <taxon>Actinomycetes</taxon>
        <taxon>Kitasatosporales</taxon>
        <taxon>Streptomycetaceae</taxon>
        <taxon>Streptomyces</taxon>
    </lineage>
</organism>
<name>A0ABP9CNN9_9ACTN</name>
<accession>A0ABP9CNN9</accession>
<keyword evidence="3" id="KW-1185">Reference proteome</keyword>
<feature type="domain" description="O-acyltransferase WSD1-like N-terminal" evidence="1">
    <location>
        <begin position="35"/>
        <end position="175"/>
    </location>
</feature>
<dbReference type="InterPro" id="IPR004255">
    <property type="entry name" value="O-acyltransferase_WSD1_N"/>
</dbReference>